<evidence type="ECO:0000313" key="3">
    <source>
        <dbReference type="Proteomes" id="UP001595715"/>
    </source>
</evidence>
<dbReference type="EMBL" id="JBHSAM010000026">
    <property type="protein sequence ID" value="MFC4100885.1"/>
    <property type="molecule type" value="Genomic_DNA"/>
</dbReference>
<keyword evidence="3" id="KW-1185">Reference proteome</keyword>
<protein>
    <submittedName>
        <fullName evidence="2">Uncharacterized protein</fullName>
    </submittedName>
</protein>
<proteinExistence type="predicted"/>
<feature type="signal peptide" evidence="1">
    <location>
        <begin position="1"/>
        <end position="19"/>
    </location>
</feature>
<gene>
    <name evidence="2" type="ORF">ACFOZ8_14665</name>
</gene>
<comment type="caution">
    <text evidence="2">The sequence shown here is derived from an EMBL/GenBank/DDBJ whole genome shotgun (WGS) entry which is preliminary data.</text>
</comment>
<dbReference type="RefSeq" id="WP_377719531.1">
    <property type="nucleotide sequence ID" value="NZ_JBHSAM010000026.1"/>
</dbReference>
<organism evidence="2 3">
    <name type="scientific">Paenibacillus xanthanilyticus</name>
    <dbReference type="NCBI Taxonomy" id="1783531"/>
    <lineage>
        <taxon>Bacteria</taxon>
        <taxon>Bacillati</taxon>
        <taxon>Bacillota</taxon>
        <taxon>Bacilli</taxon>
        <taxon>Bacillales</taxon>
        <taxon>Paenibacillaceae</taxon>
        <taxon>Paenibacillus</taxon>
    </lineage>
</organism>
<keyword evidence="1" id="KW-0732">Signal</keyword>
<evidence type="ECO:0000313" key="2">
    <source>
        <dbReference type="EMBL" id="MFC4100885.1"/>
    </source>
</evidence>
<accession>A0ABV8K4C9</accession>
<name>A0ABV8K4C9_9BACL</name>
<sequence length="161" mass="18238">MYKLLWILLMLASWMYAHALQVDEESSMKALYHGKHAVNRAAHAAAQQVDAAALAAGRLRIDPDAALREAAIYLQANLELDEEGNPLPDSYLREKVEVLVFRVINDDVSFPYTYRHAVYDYEVTLDRPGVVLMIKLKYPRVFSAMPQVEWVVKGTAELVGF</sequence>
<dbReference type="Proteomes" id="UP001595715">
    <property type="component" value="Unassembled WGS sequence"/>
</dbReference>
<reference evidence="3" key="1">
    <citation type="journal article" date="2019" name="Int. J. Syst. Evol. Microbiol.">
        <title>The Global Catalogue of Microorganisms (GCM) 10K type strain sequencing project: providing services to taxonomists for standard genome sequencing and annotation.</title>
        <authorList>
            <consortium name="The Broad Institute Genomics Platform"/>
            <consortium name="The Broad Institute Genome Sequencing Center for Infectious Disease"/>
            <person name="Wu L."/>
            <person name="Ma J."/>
        </authorList>
    </citation>
    <scope>NUCLEOTIDE SEQUENCE [LARGE SCALE GENOMIC DNA]</scope>
    <source>
        <strain evidence="3">IBRC-M 10987</strain>
    </source>
</reference>
<evidence type="ECO:0000256" key="1">
    <source>
        <dbReference type="SAM" id="SignalP"/>
    </source>
</evidence>
<feature type="chain" id="PRO_5046320398" evidence="1">
    <location>
        <begin position="20"/>
        <end position="161"/>
    </location>
</feature>